<proteinExistence type="predicted"/>
<reference evidence="1 2" key="1">
    <citation type="submission" date="2019-01" db="EMBL/GenBank/DDBJ databases">
        <title>Genomic insights into the origins and evolution of symbiotic genes in the Phaseolus vulgaris microsymbionts.</title>
        <authorList>
            <person name="Tong W."/>
        </authorList>
    </citation>
    <scope>NUCLEOTIDE SEQUENCE [LARGE SCALE GENOMIC DNA]</scope>
    <source>
        <strain evidence="1 2">FH23</strain>
    </source>
</reference>
<organism evidence="1 2">
    <name type="scientific">Rhizobium acidisoli</name>
    <dbReference type="NCBI Taxonomy" id="1538158"/>
    <lineage>
        <taxon>Bacteria</taxon>
        <taxon>Pseudomonadati</taxon>
        <taxon>Pseudomonadota</taxon>
        <taxon>Alphaproteobacteria</taxon>
        <taxon>Hyphomicrobiales</taxon>
        <taxon>Rhizobiaceae</taxon>
        <taxon>Rhizobium/Agrobacterium group</taxon>
        <taxon>Rhizobium</taxon>
    </lineage>
</organism>
<evidence type="ECO:0000313" key="2">
    <source>
        <dbReference type="Proteomes" id="UP000220927"/>
    </source>
</evidence>
<dbReference type="Proteomes" id="UP000220927">
    <property type="component" value="Chromosome"/>
</dbReference>
<sequence length="167" mass="18841">MANCTHPEFTEDRSREQRLSVLLPGDIFHADDDERCIPLTCIVVGLDDDTIFARRLTTQENLTFDRRTGEISGSDAGYRGAITSIEPLPADNHATLIGLDRRYRLASRSTDNTKLTQAEKDTLLFLPGHYESHPIDERTPAYERSEPTTSVDLILKTFETGFSQPDR</sequence>
<evidence type="ECO:0000313" key="1">
    <source>
        <dbReference type="EMBL" id="QAS79910.1"/>
    </source>
</evidence>
<name>A0AAE5WNN9_9HYPH</name>
<accession>A0AAE5WNN9</accession>
<gene>
    <name evidence="1" type="ORF">CO657_18365</name>
</gene>
<keyword evidence="2" id="KW-1185">Reference proteome</keyword>
<dbReference type="AlphaFoldDB" id="A0AAE5WNN9"/>
<dbReference type="EMBL" id="CP034998">
    <property type="protein sequence ID" value="QAS79910.1"/>
    <property type="molecule type" value="Genomic_DNA"/>
</dbReference>
<protein>
    <submittedName>
        <fullName evidence="1">Uncharacterized protein</fullName>
    </submittedName>
</protein>
<dbReference type="RefSeq" id="WP_054182489.1">
    <property type="nucleotide sequence ID" value="NZ_CP034998.1"/>
</dbReference>
<dbReference type="KEGG" id="rad:CO657_18365"/>